<name>A0A7K9Y115_9GALL</name>
<dbReference type="InterPro" id="IPR011989">
    <property type="entry name" value="ARM-like"/>
</dbReference>
<dbReference type="AlphaFoldDB" id="A0A7K9Y115"/>
<proteinExistence type="predicted"/>
<keyword evidence="3" id="KW-1185">Reference proteome</keyword>
<accession>A0A7K9Y115</accession>
<dbReference type="EMBL" id="VXAB01000467">
    <property type="protein sequence ID" value="NXJ03625.1"/>
    <property type="molecule type" value="Genomic_DNA"/>
</dbReference>
<dbReference type="SUPFAM" id="SSF48371">
    <property type="entry name" value="ARM repeat"/>
    <property type="match status" value="1"/>
</dbReference>
<dbReference type="Pfam" id="PF23227">
    <property type="entry name" value="HEAT_MROH2B_C"/>
    <property type="match status" value="1"/>
</dbReference>
<organism evidence="2 3">
    <name type="scientific">Odontophorus gujanensis</name>
    <name type="common">marbled wood quail</name>
    <dbReference type="NCBI Taxonomy" id="886794"/>
    <lineage>
        <taxon>Eukaryota</taxon>
        <taxon>Metazoa</taxon>
        <taxon>Chordata</taxon>
        <taxon>Craniata</taxon>
        <taxon>Vertebrata</taxon>
        <taxon>Euteleostomi</taxon>
        <taxon>Archelosauria</taxon>
        <taxon>Archosauria</taxon>
        <taxon>Dinosauria</taxon>
        <taxon>Saurischia</taxon>
        <taxon>Theropoda</taxon>
        <taxon>Coelurosauria</taxon>
        <taxon>Aves</taxon>
        <taxon>Neognathae</taxon>
        <taxon>Galloanserae</taxon>
        <taxon>Galliformes</taxon>
        <taxon>Odontophoridae</taxon>
        <taxon>Odontophorus</taxon>
    </lineage>
</organism>
<comment type="caution">
    <text evidence="2">The sequence shown here is derived from an EMBL/GenBank/DDBJ whole genome shotgun (WGS) entry which is preliminary data.</text>
</comment>
<dbReference type="PANTHER" id="PTHR23120">
    <property type="entry name" value="MAESTRO-RELATED HEAT DOMAIN-CONTAINING"/>
    <property type="match status" value="1"/>
</dbReference>
<dbReference type="Gene3D" id="1.25.10.10">
    <property type="entry name" value="Leucine-rich Repeat Variant"/>
    <property type="match status" value="1"/>
</dbReference>
<dbReference type="InterPro" id="IPR055406">
    <property type="entry name" value="HEAT_Maestro"/>
</dbReference>
<dbReference type="InterPro" id="IPR045206">
    <property type="entry name" value="Maestro_heat-like_prot"/>
</dbReference>
<sequence>MPPTEENLKELCNPAVLQRLLKTKRLPILWLVLRGLDLLSQRPEMAREIRALVPGCMQTLPFTNVHIALKLLDIFRNMLNHLGKRDASSFALRLCEKLLPLFSHVSCEVRERSILLFKDLMEAVVWWHRGSMKENVRRGLVPLLFRMSDEIPSVAQASRKALMACAKFLKWKELTHQAQEVCKHGIMKCLMQQSRRRVERHLWQSLPYLKNSQAALRHSAAEFIGLAVRHCWDQSEEKLNEICSALKTVEDDAHPPVPSLATELILMLRQRRRQTASSRHWLAALCCWPC</sequence>
<dbReference type="Proteomes" id="UP000522663">
    <property type="component" value="Unassembled WGS sequence"/>
</dbReference>
<feature type="non-terminal residue" evidence="2">
    <location>
        <position position="290"/>
    </location>
</feature>
<dbReference type="PANTHER" id="PTHR23120:SF42">
    <property type="entry name" value="MAESTRO HEAT-LIKE REPEAT FAMILY MEMBER 3"/>
    <property type="match status" value="1"/>
</dbReference>
<dbReference type="InterPro" id="IPR016024">
    <property type="entry name" value="ARM-type_fold"/>
</dbReference>
<feature type="non-terminal residue" evidence="2">
    <location>
        <position position="1"/>
    </location>
</feature>
<evidence type="ECO:0000259" key="1">
    <source>
        <dbReference type="Pfam" id="PF23227"/>
    </source>
</evidence>
<dbReference type="OrthoDB" id="9421177at2759"/>
<dbReference type="GO" id="GO:0005737">
    <property type="term" value="C:cytoplasm"/>
    <property type="evidence" value="ECO:0007669"/>
    <property type="project" value="TreeGrafter"/>
</dbReference>
<protein>
    <submittedName>
        <fullName evidence="2">MROH7 protein</fullName>
    </submittedName>
</protein>
<feature type="domain" description="Maestro/Maestro-like HEAT-repeats" evidence="1">
    <location>
        <begin position="17"/>
        <end position="268"/>
    </location>
</feature>
<reference evidence="2 3" key="1">
    <citation type="submission" date="2019-09" db="EMBL/GenBank/DDBJ databases">
        <title>Bird 10,000 Genomes (B10K) Project - Family phase.</title>
        <authorList>
            <person name="Zhang G."/>
        </authorList>
    </citation>
    <scope>NUCLEOTIDE SEQUENCE [LARGE SCALE GENOMIC DNA]</scope>
    <source>
        <strain evidence="2">B10K-DU-001-53</strain>
        <tissue evidence="2">Muscle</tissue>
    </source>
</reference>
<evidence type="ECO:0000313" key="2">
    <source>
        <dbReference type="EMBL" id="NXJ03625.1"/>
    </source>
</evidence>
<evidence type="ECO:0000313" key="3">
    <source>
        <dbReference type="Proteomes" id="UP000522663"/>
    </source>
</evidence>
<gene>
    <name evidence="2" type="primary">Mroh7_0</name>
    <name evidence="2" type="ORF">ODOGUJ_R08491</name>
</gene>